<keyword evidence="3" id="KW-1185">Reference proteome</keyword>
<name>A0A8H5CL48_9AGAR</name>
<dbReference type="EMBL" id="JAACJM010000051">
    <property type="protein sequence ID" value="KAF5357518.1"/>
    <property type="molecule type" value="Genomic_DNA"/>
</dbReference>
<reference evidence="1 3" key="1">
    <citation type="journal article" date="2020" name="ISME J.">
        <title>Uncovering the hidden diversity of litter-decomposition mechanisms in mushroom-forming fungi.</title>
        <authorList>
            <person name="Floudas D."/>
            <person name="Bentzer J."/>
            <person name="Ahren D."/>
            <person name="Johansson T."/>
            <person name="Persson P."/>
            <person name="Tunlid A."/>
        </authorList>
    </citation>
    <scope>NUCLEOTIDE SEQUENCE [LARGE SCALE GENOMIC DNA]</scope>
    <source>
        <strain evidence="1 3">CBS 291.85</strain>
    </source>
</reference>
<organism evidence="1 3">
    <name type="scientific">Tetrapyrgos nigripes</name>
    <dbReference type="NCBI Taxonomy" id="182062"/>
    <lineage>
        <taxon>Eukaryota</taxon>
        <taxon>Fungi</taxon>
        <taxon>Dikarya</taxon>
        <taxon>Basidiomycota</taxon>
        <taxon>Agaricomycotina</taxon>
        <taxon>Agaricomycetes</taxon>
        <taxon>Agaricomycetidae</taxon>
        <taxon>Agaricales</taxon>
        <taxon>Marasmiineae</taxon>
        <taxon>Marasmiaceae</taxon>
        <taxon>Tetrapyrgos</taxon>
    </lineage>
</organism>
<dbReference type="EMBL" id="JAACJM010000135">
    <property type="protein sequence ID" value="KAF5343725.1"/>
    <property type="molecule type" value="Genomic_DNA"/>
</dbReference>
<dbReference type="AlphaFoldDB" id="A0A8H5CL48"/>
<dbReference type="PANTHER" id="PTHR38115">
    <property type="entry name" value="LIPOCALIN-LIKE DOMAIN-CONTAINING PROTEIN"/>
    <property type="match status" value="1"/>
</dbReference>
<protein>
    <submittedName>
        <fullName evidence="1">Uncharacterized protein</fullName>
    </submittedName>
</protein>
<dbReference type="Proteomes" id="UP000559256">
    <property type="component" value="Unassembled WGS sequence"/>
</dbReference>
<evidence type="ECO:0000313" key="2">
    <source>
        <dbReference type="EMBL" id="KAF5357518.1"/>
    </source>
</evidence>
<accession>A0A8H5CL48</accession>
<sequence length="190" mass="21268">MAVPSDFSISKINGKFAVNKALSDTMDTMFRIQGLGWVTRKALGLASITAHITPSVQDNGVERIEVVPYISGGFKWSLDVRPLDLSEQQVSNPILGKMVYKSRKIKLSEVTKDDEYLKEGQSGSLKEGWDTSADDTLINSHVVGKGWVQDETWGLMDFNGKKHFTMRYRIVNDAKEETDLKIVYDYTGAL</sequence>
<gene>
    <name evidence="2" type="ORF">D9758_012491</name>
    <name evidence="1" type="ORF">D9758_016520</name>
</gene>
<dbReference type="OrthoDB" id="425354at2759"/>
<dbReference type="InterPro" id="IPR053037">
    <property type="entry name" value="Pericyclase_pydY-like"/>
</dbReference>
<comment type="caution">
    <text evidence="1">The sequence shown here is derived from an EMBL/GenBank/DDBJ whole genome shotgun (WGS) entry which is preliminary data.</text>
</comment>
<evidence type="ECO:0000313" key="1">
    <source>
        <dbReference type="EMBL" id="KAF5343725.1"/>
    </source>
</evidence>
<dbReference type="PANTHER" id="PTHR38115:SF1">
    <property type="entry name" value="LIPOCALIN-LIKE DOMAIN-CONTAINING PROTEIN"/>
    <property type="match status" value="1"/>
</dbReference>
<evidence type="ECO:0000313" key="3">
    <source>
        <dbReference type="Proteomes" id="UP000559256"/>
    </source>
</evidence>
<proteinExistence type="predicted"/>